<dbReference type="GO" id="GO:0000388">
    <property type="term" value="P:spliceosome conformational change to release U4 (or U4atac) and U1 (or U11)"/>
    <property type="evidence" value="ECO:0007669"/>
    <property type="project" value="TreeGrafter"/>
</dbReference>
<sequence length="958" mass="109029">MHPLLANIPDTREPIVLTGIEEAVVDKILHGEISLNVLEAAAIAPAVKRLLKRKLNNLNVQPRRRKVSNNAQTVVGGSESEEVYFALEDLEQPTIDIFMQNNGDLPINAIVHRDIVDQFLKDRPEERGKKIIIVGKPSDDLRVTYPIINGSNQMVECIMDNGSQIVSMDTRIASGLHLSWDPDVVIHMQSANGNLNETKGLARNVPFKFGDLVVYLQVHVIDNCPYEFTELGRIASHYYVTYNSMMVYNQHLRPTMSTLELFRVFALSNEFKLIPVRQEEKLELGKLLERVPIPVKESVKEPAAKINVLLQSYISQLKLDGFVLVADMYSPAMFEICLKRGWAVPAKACLDLCKMVEKRMWGSMTPLRQFKGVPTEVIRKAEGKQFPWYRYFDLSPPEIGELIGIQNAGRLVPSSSDFRWDEKIHGDAKTFMILVEDVDGEVILFHDNFLLLQQYAEDEHNVTITVPMFEPVPPNYYVSKFPPLTPLLDLQPLPLSALHNKEFEALYSSTIDTFNKIQTQVFQALYTYDENVVIGAPLSTVCAEFALLRLWSKHEQPRATEIKMRIVACGVSLANARDLGEWVGAPSHAIFNFSPSARPLDMDIHLQSFSIPHFRPSLMIAMSKPAYLAITEYATTKPTIVFVPSRKQCRLTVDDLLTHCAACAADDQPDRFLNVDPDDLQVHLDHLSDEGLKETLKHGIRYFHEALDKQDKRIVQRLFESGAVQVLDNAWSLPVASYMVIIMGVQYYEGKEHRYVDYPVMSITPLWIRRRISTRNSSQKVFLSKVTFQRFPTMLHDYFLAEIAVKTIENKQDAMDILTWTYLYRRIKLVENTLNDLVNSKCISIEDEMDVSALNLGMIAAYYNISYVTVDTKLEVVSFRPPSHPPRIRVSALQDFLASPSSFQSHIVQAVWERDSQLKQIPHSNRTWCTDAGAEVEESSEEDDSDEESDEESDKMEE</sequence>
<dbReference type="FunFam" id="1.10.150.20:FF:000004">
    <property type="entry name" value="U5 small nuclear ribonucleoprotein helicase"/>
    <property type="match status" value="1"/>
</dbReference>
<evidence type="ECO:0000313" key="9">
    <source>
        <dbReference type="EMBL" id="THV03594.1"/>
    </source>
</evidence>
<feature type="domain" description="SEC63" evidence="8">
    <location>
        <begin position="228"/>
        <end position="495"/>
    </location>
</feature>
<dbReference type="Proteomes" id="UP000297245">
    <property type="component" value="Unassembled WGS sequence"/>
</dbReference>
<dbReference type="InterPro" id="IPR021109">
    <property type="entry name" value="Peptidase_aspartic_dom_sf"/>
</dbReference>
<protein>
    <submittedName>
        <fullName evidence="9">Sec63-domain-containing protein</fullName>
    </submittedName>
</protein>
<feature type="region of interest" description="Disordered" evidence="7">
    <location>
        <begin position="923"/>
        <end position="958"/>
    </location>
</feature>
<keyword evidence="4" id="KW-0547">Nucleotide-binding</keyword>
<keyword evidence="10" id="KW-1185">Reference proteome</keyword>
<keyword evidence="4" id="KW-0067">ATP-binding</keyword>
<feature type="compositionally biased region" description="Acidic residues" evidence="7">
    <location>
        <begin position="934"/>
        <end position="958"/>
    </location>
</feature>
<gene>
    <name evidence="9" type="ORF">K435DRAFT_851722</name>
</gene>
<dbReference type="GO" id="GO:0003724">
    <property type="term" value="F:RNA helicase activity"/>
    <property type="evidence" value="ECO:0007669"/>
    <property type="project" value="TreeGrafter"/>
</dbReference>
<evidence type="ECO:0000256" key="2">
    <source>
        <dbReference type="ARBA" id="ARBA00022692"/>
    </source>
</evidence>
<dbReference type="Gene3D" id="2.60.40.150">
    <property type="entry name" value="C2 domain"/>
    <property type="match status" value="1"/>
</dbReference>
<evidence type="ECO:0000313" key="10">
    <source>
        <dbReference type="Proteomes" id="UP000297245"/>
    </source>
</evidence>
<dbReference type="FunFam" id="1.10.3380.10:FF:000001">
    <property type="entry name" value="U5 small nuclear ribonucleoprotein helicase"/>
    <property type="match status" value="1"/>
</dbReference>
<dbReference type="PANTHER" id="PTHR24075:SF5">
    <property type="entry name" value="U5 SMALL NUCLEAR RIBONUCLEOPROTEIN 200 KDA HELICASE"/>
    <property type="match status" value="1"/>
</dbReference>
<accession>A0A4S8MMU7</accession>
<dbReference type="AlphaFoldDB" id="A0A4S8MMU7"/>
<dbReference type="InterPro" id="IPR057842">
    <property type="entry name" value="WH_MER3"/>
</dbReference>
<proteinExistence type="predicted"/>
<evidence type="ECO:0000259" key="8">
    <source>
        <dbReference type="SMART" id="SM00973"/>
    </source>
</evidence>
<dbReference type="SUPFAM" id="SSF52540">
    <property type="entry name" value="P-loop containing nucleoside triphosphate hydrolases"/>
    <property type="match status" value="1"/>
</dbReference>
<keyword evidence="5" id="KW-1133">Transmembrane helix</keyword>
<dbReference type="PANTHER" id="PTHR24075">
    <property type="entry name" value="SEC63 DOMAIN-CONTAINING"/>
    <property type="match status" value="1"/>
</dbReference>
<name>A0A4S8MMU7_DENBC</name>
<dbReference type="Gene3D" id="3.40.50.300">
    <property type="entry name" value="P-loop containing nucleotide triphosphate hydrolases"/>
    <property type="match status" value="3"/>
</dbReference>
<evidence type="ECO:0000256" key="1">
    <source>
        <dbReference type="ARBA" id="ARBA00004141"/>
    </source>
</evidence>
<dbReference type="EMBL" id="ML179065">
    <property type="protein sequence ID" value="THV03594.1"/>
    <property type="molecule type" value="Genomic_DNA"/>
</dbReference>
<evidence type="ECO:0000256" key="7">
    <source>
        <dbReference type="SAM" id="MobiDB-lite"/>
    </source>
</evidence>
<dbReference type="InterPro" id="IPR027417">
    <property type="entry name" value="P-loop_NTPase"/>
</dbReference>
<dbReference type="InterPro" id="IPR004179">
    <property type="entry name" value="Sec63-dom"/>
</dbReference>
<comment type="subcellular location">
    <subcellularLocation>
        <location evidence="1">Membrane</location>
        <topology evidence="1">Multi-pass membrane protein</topology>
    </subcellularLocation>
</comment>
<dbReference type="Gene3D" id="1.10.150.20">
    <property type="entry name" value="5' to 3' exonuclease, C-terminal subdomain"/>
    <property type="match status" value="1"/>
</dbReference>
<dbReference type="GO" id="GO:0005681">
    <property type="term" value="C:spliceosomal complex"/>
    <property type="evidence" value="ECO:0007669"/>
    <property type="project" value="TreeGrafter"/>
</dbReference>
<dbReference type="GO" id="GO:0016020">
    <property type="term" value="C:membrane"/>
    <property type="evidence" value="ECO:0007669"/>
    <property type="project" value="UniProtKB-SubCell"/>
</dbReference>
<evidence type="ECO:0000256" key="4">
    <source>
        <dbReference type="ARBA" id="ARBA00022806"/>
    </source>
</evidence>
<keyword evidence="4" id="KW-0347">Helicase</keyword>
<keyword evidence="6" id="KW-0472">Membrane</keyword>
<evidence type="ECO:0000256" key="6">
    <source>
        <dbReference type="ARBA" id="ARBA00023136"/>
    </source>
</evidence>
<dbReference type="Pfam" id="PF02889">
    <property type="entry name" value="Sec63"/>
    <property type="match status" value="1"/>
</dbReference>
<keyword evidence="2" id="KW-0812">Transmembrane</keyword>
<evidence type="ECO:0000256" key="3">
    <source>
        <dbReference type="ARBA" id="ARBA00022801"/>
    </source>
</evidence>
<dbReference type="Gene3D" id="1.10.3380.10">
    <property type="entry name" value="Sec63 N-terminal domain-like domain"/>
    <property type="match status" value="1"/>
</dbReference>
<dbReference type="GO" id="GO:0003723">
    <property type="term" value="F:RNA binding"/>
    <property type="evidence" value="ECO:0007669"/>
    <property type="project" value="TreeGrafter"/>
</dbReference>
<dbReference type="SMART" id="SM00973">
    <property type="entry name" value="Sec63"/>
    <property type="match status" value="1"/>
</dbReference>
<keyword evidence="3" id="KW-0378">Hydrolase</keyword>
<dbReference type="Gene3D" id="2.40.70.10">
    <property type="entry name" value="Acid Proteases"/>
    <property type="match status" value="1"/>
</dbReference>
<dbReference type="Pfam" id="PF23445">
    <property type="entry name" value="WHD_SNRNP200"/>
    <property type="match status" value="1"/>
</dbReference>
<dbReference type="InterPro" id="IPR036388">
    <property type="entry name" value="WH-like_DNA-bd_sf"/>
</dbReference>
<evidence type="ECO:0000256" key="5">
    <source>
        <dbReference type="ARBA" id="ARBA00022989"/>
    </source>
</evidence>
<dbReference type="CDD" id="cd00303">
    <property type="entry name" value="retropepsin_like"/>
    <property type="match status" value="1"/>
</dbReference>
<reference evidence="9 10" key="1">
    <citation type="journal article" date="2019" name="Nat. Ecol. Evol.">
        <title>Megaphylogeny resolves global patterns of mushroom evolution.</title>
        <authorList>
            <person name="Varga T."/>
            <person name="Krizsan K."/>
            <person name="Foldi C."/>
            <person name="Dima B."/>
            <person name="Sanchez-Garcia M."/>
            <person name="Sanchez-Ramirez S."/>
            <person name="Szollosi G.J."/>
            <person name="Szarkandi J.G."/>
            <person name="Papp V."/>
            <person name="Albert L."/>
            <person name="Andreopoulos W."/>
            <person name="Angelini C."/>
            <person name="Antonin V."/>
            <person name="Barry K.W."/>
            <person name="Bougher N.L."/>
            <person name="Buchanan P."/>
            <person name="Buyck B."/>
            <person name="Bense V."/>
            <person name="Catcheside P."/>
            <person name="Chovatia M."/>
            <person name="Cooper J."/>
            <person name="Damon W."/>
            <person name="Desjardin D."/>
            <person name="Finy P."/>
            <person name="Geml J."/>
            <person name="Haridas S."/>
            <person name="Hughes K."/>
            <person name="Justo A."/>
            <person name="Karasinski D."/>
            <person name="Kautmanova I."/>
            <person name="Kiss B."/>
            <person name="Kocsube S."/>
            <person name="Kotiranta H."/>
            <person name="LaButti K.M."/>
            <person name="Lechner B.E."/>
            <person name="Liimatainen K."/>
            <person name="Lipzen A."/>
            <person name="Lukacs Z."/>
            <person name="Mihaltcheva S."/>
            <person name="Morgado L.N."/>
            <person name="Niskanen T."/>
            <person name="Noordeloos M.E."/>
            <person name="Ohm R.A."/>
            <person name="Ortiz-Santana B."/>
            <person name="Ovrebo C."/>
            <person name="Racz N."/>
            <person name="Riley R."/>
            <person name="Savchenko A."/>
            <person name="Shiryaev A."/>
            <person name="Soop K."/>
            <person name="Spirin V."/>
            <person name="Szebenyi C."/>
            <person name="Tomsovsky M."/>
            <person name="Tulloss R.E."/>
            <person name="Uehling J."/>
            <person name="Grigoriev I.V."/>
            <person name="Vagvolgyi C."/>
            <person name="Papp T."/>
            <person name="Martin F.M."/>
            <person name="Miettinen O."/>
            <person name="Hibbett D.S."/>
            <person name="Nagy L.G."/>
        </authorList>
    </citation>
    <scope>NUCLEOTIDE SEQUENCE [LARGE SCALE GENOMIC DNA]</scope>
    <source>
        <strain evidence="9 10">CBS 962.96</strain>
    </source>
</reference>
<organism evidence="9 10">
    <name type="scientific">Dendrothele bispora (strain CBS 962.96)</name>
    <dbReference type="NCBI Taxonomy" id="1314807"/>
    <lineage>
        <taxon>Eukaryota</taxon>
        <taxon>Fungi</taxon>
        <taxon>Dikarya</taxon>
        <taxon>Basidiomycota</taxon>
        <taxon>Agaricomycotina</taxon>
        <taxon>Agaricomycetes</taxon>
        <taxon>Agaricomycetidae</taxon>
        <taxon>Agaricales</taxon>
        <taxon>Agaricales incertae sedis</taxon>
        <taxon>Dendrothele</taxon>
    </lineage>
</organism>
<dbReference type="SUPFAM" id="SSF158702">
    <property type="entry name" value="Sec63 N-terminal domain-like"/>
    <property type="match status" value="1"/>
</dbReference>
<dbReference type="OrthoDB" id="3037846at2759"/>
<dbReference type="Gene3D" id="1.10.10.10">
    <property type="entry name" value="Winged helix-like DNA-binding domain superfamily/Winged helix DNA-binding domain"/>
    <property type="match status" value="1"/>
</dbReference>
<dbReference type="InterPro" id="IPR035892">
    <property type="entry name" value="C2_domain_sf"/>
</dbReference>